<protein>
    <submittedName>
        <fullName evidence="1">Uncharacterized protein</fullName>
    </submittedName>
</protein>
<evidence type="ECO:0000313" key="1">
    <source>
        <dbReference type="EnsemblPlants" id="Bo4g050780.1"/>
    </source>
</evidence>
<organism evidence="1 2">
    <name type="scientific">Brassica oleracea var. oleracea</name>
    <dbReference type="NCBI Taxonomy" id="109376"/>
    <lineage>
        <taxon>Eukaryota</taxon>
        <taxon>Viridiplantae</taxon>
        <taxon>Streptophyta</taxon>
        <taxon>Embryophyta</taxon>
        <taxon>Tracheophyta</taxon>
        <taxon>Spermatophyta</taxon>
        <taxon>Magnoliopsida</taxon>
        <taxon>eudicotyledons</taxon>
        <taxon>Gunneridae</taxon>
        <taxon>Pentapetalae</taxon>
        <taxon>rosids</taxon>
        <taxon>malvids</taxon>
        <taxon>Brassicales</taxon>
        <taxon>Brassicaceae</taxon>
        <taxon>Brassiceae</taxon>
        <taxon>Brassica</taxon>
    </lineage>
</organism>
<dbReference type="AlphaFoldDB" id="A0A0D3BT16"/>
<reference evidence="1 2" key="1">
    <citation type="journal article" date="2014" name="Genome Biol.">
        <title>Transcriptome and methylome profiling reveals relics of genome dominance in the mesopolyploid Brassica oleracea.</title>
        <authorList>
            <person name="Parkin I.A."/>
            <person name="Koh C."/>
            <person name="Tang H."/>
            <person name="Robinson S.J."/>
            <person name="Kagale S."/>
            <person name="Clarke W.E."/>
            <person name="Town C.D."/>
            <person name="Nixon J."/>
            <person name="Krishnakumar V."/>
            <person name="Bidwell S.L."/>
            <person name="Denoeud F."/>
            <person name="Belcram H."/>
            <person name="Links M.G."/>
            <person name="Just J."/>
            <person name="Clarke C."/>
            <person name="Bender T."/>
            <person name="Huebert T."/>
            <person name="Mason A.S."/>
            <person name="Pires J.C."/>
            <person name="Barker G."/>
            <person name="Moore J."/>
            <person name="Walley P.G."/>
            <person name="Manoli S."/>
            <person name="Batley J."/>
            <person name="Edwards D."/>
            <person name="Nelson M.N."/>
            <person name="Wang X."/>
            <person name="Paterson A.H."/>
            <person name="King G."/>
            <person name="Bancroft I."/>
            <person name="Chalhoub B."/>
            <person name="Sharpe A.G."/>
        </authorList>
    </citation>
    <scope>NUCLEOTIDE SEQUENCE</scope>
    <source>
        <strain evidence="1 2">cv. TO1000</strain>
    </source>
</reference>
<dbReference type="Proteomes" id="UP000032141">
    <property type="component" value="Chromosome C4"/>
</dbReference>
<dbReference type="EnsemblPlants" id="Bo4g050780.1">
    <property type="protein sequence ID" value="Bo4g050780.1"/>
    <property type="gene ID" value="Bo4g050780"/>
</dbReference>
<dbReference type="Gramene" id="Bo4g050780.1">
    <property type="protein sequence ID" value="Bo4g050780.1"/>
    <property type="gene ID" value="Bo4g050780"/>
</dbReference>
<accession>A0A0D3BT16</accession>
<proteinExistence type="predicted"/>
<reference evidence="1" key="2">
    <citation type="submission" date="2015-03" db="UniProtKB">
        <authorList>
            <consortium name="EnsemblPlants"/>
        </authorList>
    </citation>
    <scope>IDENTIFICATION</scope>
</reference>
<evidence type="ECO:0000313" key="2">
    <source>
        <dbReference type="Proteomes" id="UP000032141"/>
    </source>
</evidence>
<dbReference type="HOGENOM" id="CLU_1689154_0_0_1"/>
<keyword evidence="2" id="KW-1185">Reference proteome</keyword>
<name>A0A0D3BT16_BRAOL</name>
<sequence length="156" mass="17836">MERPRLIPKGEVQSTDRPSLRAFKWALKHRPIFVLRDQDNCDLVSRGGWIEPETCWRLSPVSLPLDHNHPIRPTNYYWNVTVLEGGGGGLREETAENKLCLADVEVELLEKQNLLIETGESRLLRLRQHQIGHLSFTSASDIFFSAKASFHFVTST</sequence>